<dbReference type="RefSeq" id="XP_002287339.1">
    <property type="nucleotide sequence ID" value="XM_002287303.1"/>
</dbReference>
<dbReference type="AlphaFoldDB" id="B8BUM1"/>
<reference evidence="3 4" key="1">
    <citation type="journal article" date="2004" name="Science">
        <title>The genome of the diatom Thalassiosira pseudonana: ecology, evolution, and metabolism.</title>
        <authorList>
            <person name="Armbrust E.V."/>
            <person name="Berges J.A."/>
            <person name="Bowler C."/>
            <person name="Green B.R."/>
            <person name="Martinez D."/>
            <person name="Putnam N.H."/>
            <person name="Zhou S."/>
            <person name="Allen A.E."/>
            <person name="Apt K.E."/>
            <person name="Bechner M."/>
            <person name="Brzezinski M.A."/>
            <person name="Chaal B.K."/>
            <person name="Chiovitti A."/>
            <person name="Davis A.K."/>
            <person name="Demarest M.S."/>
            <person name="Detter J.C."/>
            <person name="Glavina T."/>
            <person name="Goodstein D."/>
            <person name="Hadi M.Z."/>
            <person name="Hellsten U."/>
            <person name="Hildebrand M."/>
            <person name="Jenkins B.D."/>
            <person name="Jurka J."/>
            <person name="Kapitonov V.V."/>
            <person name="Kroger N."/>
            <person name="Lau W.W."/>
            <person name="Lane T.W."/>
            <person name="Larimer F.W."/>
            <person name="Lippmeier J.C."/>
            <person name="Lucas S."/>
            <person name="Medina M."/>
            <person name="Montsant A."/>
            <person name="Obornik M."/>
            <person name="Parker M.S."/>
            <person name="Palenik B."/>
            <person name="Pazour G.J."/>
            <person name="Richardson P.M."/>
            <person name="Rynearson T.A."/>
            <person name="Saito M.A."/>
            <person name="Schwartz D.C."/>
            <person name="Thamatrakoln K."/>
            <person name="Valentin K."/>
            <person name="Vardi A."/>
            <person name="Wilkerson F.P."/>
            <person name="Rokhsar D.S."/>
        </authorList>
    </citation>
    <scope>NUCLEOTIDE SEQUENCE [LARGE SCALE GENOMIC DNA]</scope>
    <source>
        <strain evidence="3 4">CCMP1335</strain>
    </source>
</reference>
<proteinExistence type="predicted"/>
<feature type="compositionally biased region" description="Basic and acidic residues" evidence="2">
    <location>
        <begin position="233"/>
        <end position="244"/>
    </location>
</feature>
<keyword evidence="4" id="KW-1185">Reference proteome</keyword>
<dbReference type="HOGENOM" id="CLU_465809_0_0_1"/>
<evidence type="ECO:0000256" key="2">
    <source>
        <dbReference type="SAM" id="MobiDB-lite"/>
    </source>
</evidence>
<feature type="region of interest" description="Disordered" evidence="2">
    <location>
        <begin position="280"/>
        <end position="426"/>
    </location>
</feature>
<dbReference type="OMA" id="NSELWAL"/>
<feature type="compositionally biased region" description="Polar residues" evidence="2">
    <location>
        <begin position="358"/>
        <end position="373"/>
    </location>
</feature>
<accession>B8BUM1</accession>
<feature type="coiled-coil region" evidence="1">
    <location>
        <begin position="154"/>
        <end position="195"/>
    </location>
</feature>
<name>B8BUM1_THAPS</name>
<gene>
    <name evidence="3" type="ORF">THAPSDRAFT_21318</name>
</gene>
<organism evidence="3 4">
    <name type="scientific">Thalassiosira pseudonana</name>
    <name type="common">Marine diatom</name>
    <name type="synonym">Cyclotella nana</name>
    <dbReference type="NCBI Taxonomy" id="35128"/>
    <lineage>
        <taxon>Eukaryota</taxon>
        <taxon>Sar</taxon>
        <taxon>Stramenopiles</taxon>
        <taxon>Ochrophyta</taxon>
        <taxon>Bacillariophyta</taxon>
        <taxon>Coscinodiscophyceae</taxon>
        <taxon>Thalassiosirophycidae</taxon>
        <taxon>Thalassiosirales</taxon>
        <taxon>Thalassiosiraceae</taxon>
        <taxon>Thalassiosira</taxon>
    </lineage>
</organism>
<feature type="compositionally biased region" description="Acidic residues" evidence="2">
    <location>
        <begin position="374"/>
        <end position="424"/>
    </location>
</feature>
<dbReference type="PaxDb" id="35128-Thaps21318"/>
<protein>
    <submittedName>
        <fullName evidence="3">Uncharacterized protein</fullName>
    </submittedName>
</protein>
<dbReference type="EMBL" id="CM000639">
    <property type="protein sequence ID" value="EED94782.1"/>
    <property type="molecule type" value="Genomic_DNA"/>
</dbReference>
<dbReference type="InParanoid" id="B8BUM1"/>
<feature type="region of interest" description="Disordered" evidence="2">
    <location>
        <begin position="233"/>
        <end position="264"/>
    </location>
</feature>
<keyword evidence="1" id="KW-0175">Coiled coil</keyword>
<feature type="compositionally biased region" description="Low complexity" evidence="2">
    <location>
        <begin position="299"/>
        <end position="337"/>
    </location>
</feature>
<dbReference type="Proteomes" id="UP000001449">
    <property type="component" value="Chromosome 2"/>
</dbReference>
<feature type="compositionally biased region" description="Acidic residues" evidence="2">
    <location>
        <begin position="103"/>
        <end position="114"/>
    </location>
</feature>
<evidence type="ECO:0000313" key="3">
    <source>
        <dbReference type="EMBL" id="EED94782.1"/>
    </source>
</evidence>
<evidence type="ECO:0000256" key="1">
    <source>
        <dbReference type="SAM" id="Coils"/>
    </source>
</evidence>
<feature type="compositionally biased region" description="Basic and acidic residues" evidence="2">
    <location>
        <begin position="115"/>
        <end position="128"/>
    </location>
</feature>
<reference evidence="3 4" key="2">
    <citation type="journal article" date="2008" name="Nature">
        <title>The Phaeodactylum genome reveals the evolutionary history of diatom genomes.</title>
        <authorList>
            <person name="Bowler C."/>
            <person name="Allen A.E."/>
            <person name="Badger J.H."/>
            <person name="Grimwood J."/>
            <person name="Jabbari K."/>
            <person name="Kuo A."/>
            <person name="Maheswari U."/>
            <person name="Martens C."/>
            <person name="Maumus F."/>
            <person name="Otillar R.P."/>
            <person name="Rayko E."/>
            <person name="Salamov A."/>
            <person name="Vandepoele K."/>
            <person name="Beszteri B."/>
            <person name="Gruber A."/>
            <person name="Heijde M."/>
            <person name="Katinka M."/>
            <person name="Mock T."/>
            <person name="Valentin K."/>
            <person name="Verret F."/>
            <person name="Berges J.A."/>
            <person name="Brownlee C."/>
            <person name="Cadoret J.P."/>
            <person name="Chiovitti A."/>
            <person name="Choi C.J."/>
            <person name="Coesel S."/>
            <person name="De Martino A."/>
            <person name="Detter J.C."/>
            <person name="Durkin C."/>
            <person name="Falciatore A."/>
            <person name="Fournet J."/>
            <person name="Haruta M."/>
            <person name="Huysman M.J."/>
            <person name="Jenkins B.D."/>
            <person name="Jiroutova K."/>
            <person name="Jorgensen R.E."/>
            <person name="Joubert Y."/>
            <person name="Kaplan A."/>
            <person name="Kroger N."/>
            <person name="Kroth P.G."/>
            <person name="La Roche J."/>
            <person name="Lindquist E."/>
            <person name="Lommer M."/>
            <person name="Martin-Jezequel V."/>
            <person name="Lopez P.J."/>
            <person name="Lucas S."/>
            <person name="Mangogna M."/>
            <person name="McGinnis K."/>
            <person name="Medlin L.K."/>
            <person name="Montsant A."/>
            <person name="Oudot-Le Secq M.P."/>
            <person name="Napoli C."/>
            <person name="Obornik M."/>
            <person name="Parker M.S."/>
            <person name="Petit J.L."/>
            <person name="Porcel B.M."/>
            <person name="Poulsen N."/>
            <person name="Robison M."/>
            <person name="Rychlewski L."/>
            <person name="Rynearson T.A."/>
            <person name="Schmutz J."/>
            <person name="Shapiro H."/>
            <person name="Siaut M."/>
            <person name="Stanley M."/>
            <person name="Sussman M.R."/>
            <person name="Taylor A.R."/>
            <person name="Vardi A."/>
            <person name="von Dassow P."/>
            <person name="Vyverman W."/>
            <person name="Willis A."/>
            <person name="Wyrwicz L.S."/>
            <person name="Rokhsar D.S."/>
            <person name="Weissenbach J."/>
            <person name="Armbrust E.V."/>
            <person name="Green B.R."/>
            <person name="Van de Peer Y."/>
            <person name="Grigoriev I.V."/>
        </authorList>
    </citation>
    <scope>NUCLEOTIDE SEQUENCE [LARGE SCALE GENOMIC DNA]</scope>
    <source>
        <strain evidence="3 4">CCMP1335</strain>
    </source>
</reference>
<feature type="region of interest" description="Disordered" evidence="2">
    <location>
        <begin position="95"/>
        <end position="133"/>
    </location>
</feature>
<dbReference type="eggNOG" id="ENOG502T6HS">
    <property type="taxonomic scope" value="Eukaryota"/>
</dbReference>
<evidence type="ECO:0000313" key="4">
    <source>
        <dbReference type="Proteomes" id="UP000001449"/>
    </source>
</evidence>
<dbReference type="GeneID" id="7450391"/>
<sequence>MTKTMEAAPELVFQPIDSKDDGIQSPNDINDEPSVSDGHFTEPGLPVDEASTADADDENGDITPTTDGAIPDGDSNADLHALLAYSKLRLEKQVEVAAPPIPDDGEDEATDDDEMVHHDDEVEQDNHSDSFVNSNNETITAADYEDEHPDIKMGNSEEEQLELAKLKLREAQERAAAEDAELEQMQSTHEKLRLAKSAAVSDGDRAKTFTSDQIQSTIDSEAAHLLKLAEQKVKDAQEKAKRDEEETESNVIKPEVSTTKRSDANSELWALLNYSKMRLETGATPSLGKKASSTKDDMSVSSKRSLSSKKSMSSKASKRSIASRSVASGSIAPVAMVGGPGVVGENDEGEDVPFPDVTSGNASVDGSVGNTASVDDENESLRDESDEEGDDNDEEEEESSSEEEDGDDELPSFLQDNDEEEIDPVEAKRLYEDAKFKAASILSVSEENLTEVQMLQAIAIAEEAARKGDEKFSTKRSLFKLNEAKLEDLKAFLDFGGSKYEEQTDNPNGKAASEVKENVGWGIGRGRLVKKLGAVFQDFKEKCDDIDSRKQDQRKGQPTHGQIINAAFDDLKKQIDEYEQIVKSKK</sequence>
<feature type="region of interest" description="Disordered" evidence="2">
    <location>
        <begin position="1"/>
        <end position="76"/>
    </location>
</feature>
<dbReference type="KEGG" id="tps:THAPSDRAFT_21318"/>